<keyword evidence="10" id="KW-1185">Reference proteome</keyword>
<dbReference type="InterPro" id="IPR001543">
    <property type="entry name" value="FliN-like_C"/>
</dbReference>
<evidence type="ECO:0000256" key="5">
    <source>
        <dbReference type="ARBA" id="ARBA00022779"/>
    </source>
</evidence>
<dbReference type="GO" id="GO:0003774">
    <property type="term" value="F:cytoskeletal motor activity"/>
    <property type="evidence" value="ECO:0007669"/>
    <property type="project" value="UniProtKB-UniRule"/>
</dbReference>
<dbReference type="eggNOG" id="COG1886">
    <property type="taxonomic scope" value="Bacteria"/>
</dbReference>
<dbReference type="GO" id="GO:0006935">
    <property type="term" value="P:chemotaxis"/>
    <property type="evidence" value="ECO:0007669"/>
    <property type="project" value="UniProtKB-KW"/>
</dbReference>
<dbReference type="Proteomes" id="UP000000639">
    <property type="component" value="Chromosome"/>
</dbReference>
<dbReference type="GO" id="GO:0005886">
    <property type="term" value="C:plasma membrane"/>
    <property type="evidence" value="ECO:0007669"/>
    <property type="project" value="UniProtKB-SubCell"/>
</dbReference>
<evidence type="ECO:0000259" key="8">
    <source>
        <dbReference type="Pfam" id="PF01052"/>
    </source>
</evidence>
<evidence type="ECO:0000256" key="7">
    <source>
        <dbReference type="RuleBase" id="RU362074"/>
    </source>
</evidence>
<dbReference type="KEGG" id="pin:Ping_3592"/>
<dbReference type="SUPFAM" id="SSF101801">
    <property type="entry name" value="Surface presentation of antigens (SPOA)"/>
    <property type="match status" value="1"/>
</dbReference>
<name>A1T0L0_PSYIN</name>
<dbReference type="HOGENOM" id="CLU_097058_2_1_6"/>
<dbReference type="InterPro" id="IPR012826">
    <property type="entry name" value="FliN"/>
</dbReference>
<dbReference type="PANTHER" id="PTHR43484">
    <property type="match status" value="1"/>
</dbReference>
<keyword evidence="6 7" id="KW-0472">Membrane</keyword>
<dbReference type="PANTHER" id="PTHR43484:SF1">
    <property type="entry name" value="FLAGELLAR MOTOR SWITCH PROTEIN FLIN"/>
    <property type="match status" value="1"/>
</dbReference>
<dbReference type="InterPro" id="IPR036429">
    <property type="entry name" value="SpoA-like_sf"/>
</dbReference>
<dbReference type="Pfam" id="PF01052">
    <property type="entry name" value="FliMN_C"/>
    <property type="match status" value="1"/>
</dbReference>
<protein>
    <recommendedName>
        <fullName evidence="2 7">Flagellar motor switch protein FliN</fullName>
    </recommendedName>
</protein>
<evidence type="ECO:0000256" key="4">
    <source>
        <dbReference type="ARBA" id="ARBA00022500"/>
    </source>
</evidence>
<organism evidence="9 10">
    <name type="scientific">Psychromonas ingrahamii (strain DSM 17664 / CCUG 51855 / 37)</name>
    <dbReference type="NCBI Taxonomy" id="357804"/>
    <lineage>
        <taxon>Bacteria</taxon>
        <taxon>Pseudomonadati</taxon>
        <taxon>Pseudomonadota</taxon>
        <taxon>Gammaproteobacteria</taxon>
        <taxon>Alteromonadales</taxon>
        <taxon>Psychromonadaceae</taxon>
        <taxon>Psychromonas</taxon>
    </lineage>
</organism>
<evidence type="ECO:0000256" key="3">
    <source>
        <dbReference type="ARBA" id="ARBA00022475"/>
    </source>
</evidence>
<comment type="similarity">
    <text evidence="1 7">Belongs to the FliN/MopA/SpaO family.</text>
</comment>
<feature type="domain" description="Flagellar motor switch protein FliN-like C-terminal" evidence="8">
    <location>
        <begin position="46"/>
        <end position="115"/>
    </location>
</feature>
<dbReference type="RefSeq" id="WP_011771823.1">
    <property type="nucleotide sequence ID" value="NC_008709.1"/>
</dbReference>
<dbReference type="Gene3D" id="2.30.330.10">
    <property type="entry name" value="SpoA-like"/>
    <property type="match status" value="1"/>
</dbReference>
<dbReference type="STRING" id="357804.Ping_3592"/>
<comment type="subcellular location">
    <subcellularLocation>
        <location evidence="7">Cell membrane</location>
        <topology evidence="7">Peripheral membrane protein</topology>
        <orientation evidence="7">Cytoplasmic side</orientation>
    </subcellularLocation>
    <subcellularLocation>
        <location evidence="7">Bacterial flagellum basal body</location>
    </subcellularLocation>
</comment>
<dbReference type="AlphaFoldDB" id="A1T0L0"/>
<dbReference type="InterPro" id="IPR001172">
    <property type="entry name" value="FliN_T3SS_HrcQb"/>
</dbReference>
<dbReference type="NCBIfam" id="TIGR02480">
    <property type="entry name" value="fliN"/>
    <property type="match status" value="1"/>
</dbReference>
<keyword evidence="3 7" id="KW-1003">Cell membrane</keyword>
<keyword evidence="4 7" id="KW-0145">Chemotaxis</keyword>
<proteinExistence type="inferred from homology"/>
<dbReference type="PRINTS" id="PR00956">
    <property type="entry name" value="FLGMOTORFLIN"/>
</dbReference>
<evidence type="ECO:0000313" key="9">
    <source>
        <dbReference type="EMBL" id="ABM05275.1"/>
    </source>
</evidence>
<evidence type="ECO:0000256" key="2">
    <source>
        <dbReference type="ARBA" id="ARBA00021897"/>
    </source>
</evidence>
<sequence>MNPLDNDLDNEFDLDDMDFDLINDVNDISDAPPSSSAKKAKSLSFLNDIPVHVTVEVGAKTVTLKELLEIKNDSVLMLTKENGKALDIKVNGKLFAYGEVVVANGHYGVKITDIVNKDID</sequence>
<accession>A1T0L0</accession>
<dbReference type="GO" id="GO:0009425">
    <property type="term" value="C:bacterial-type flagellum basal body"/>
    <property type="evidence" value="ECO:0007669"/>
    <property type="project" value="UniProtKB-SubCell"/>
</dbReference>
<evidence type="ECO:0000313" key="10">
    <source>
        <dbReference type="Proteomes" id="UP000000639"/>
    </source>
</evidence>
<keyword evidence="7" id="KW-0975">Bacterial flagellum</keyword>
<dbReference type="GO" id="GO:0071973">
    <property type="term" value="P:bacterial-type flagellum-dependent cell motility"/>
    <property type="evidence" value="ECO:0007669"/>
    <property type="project" value="UniProtKB-UniRule"/>
</dbReference>
<dbReference type="InterPro" id="IPR051469">
    <property type="entry name" value="FliN/MopA/SpaO"/>
</dbReference>
<dbReference type="EMBL" id="CP000510">
    <property type="protein sequence ID" value="ABM05275.1"/>
    <property type="molecule type" value="Genomic_DNA"/>
</dbReference>
<gene>
    <name evidence="9" type="ordered locus">Ping_3592</name>
</gene>
<keyword evidence="5 7" id="KW-0283">Flagellar rotation</keyword>
<comment type="function">
    <text evidence="7">FliN is one of three proteins (FliG, FliN, FliM) that form the rotor-mounted switch complex (C ring), located at the base of the basal body. This complex interacts with the CheY and CheZ chemotaxis proteins, in addition to contacting components of the motor that determine the direction of flagellar rotation.</text>
</comment>
<evidence type="ECO:0000256" key="1">
    <source>
        <dbReference type="ARBA" id="ARBA00009226"/>
    </source>
</evidence>
<evidence type="ECO:0000256" key="6">
    <source>
        <dbReference type="ARBA" id="ARBA00023136"/>
    </source>
</evidence>
<reference evidence="9 10" key="1">
    <citation type="submission" date="2007-01" db="EMBL/GenBank/DDBJ databases">
        <title>Complete sequence of Psychromonas ingrahamii 37.</title>
        <authorList>
            <consortium name="US DOE Joint Genome Institute"/>
            <person name="Copeland A."/>
            <person name="Lucas S."/>
            <person name="Lapidus A."/>
            <person name="Barry K."/>
            <person name="Detter J.C."/>
            <person name="Glavina del Rio T."/>
            <person name="Hammon N."/>
            <person name="Israni S."/>
            <person name="Dalin E."/>
            <person name="Tice H."/>
            <person name="Pitluck S."/>
            <person name="Thompson L.S."/>
            <person name="Brettin T."/>
            <person name="Bruce D."/>
            <person name="Han C."/>
            <person name="Tapia R."/>
            <person name="Schmutz J."/>
            <person name="Larimer F."/>
            <person name="Land M."/>
            <person name="Hauser L."/>
            <person name="Kyrpides N."/>
            <person name="Ivanova N."/>
            <person name="Staley J."/>
            <person name="Richardson P."/>
        </authorList>
    </citation>
    <scope>NUCLEOTIDE SEQUENCE [LARGE SCALE GENOMIC DNA]</scope>
    <source>
        <strain evidence="9 10">37</strain>
    </source>
</reference>